<reference evidence="2 3" key="1">
    <citation type="submission" date="2019-03" db="EMBL/GenBank/DDBJ databases">
        <title>The genome sequence of Nitrosococcus wardiae strain D1FHST reveals the archetypal metabolic capacity of ammonia-oxidizing Gammaproteobacteria.</title>
        <authorList>
            <person name="Wang L."/>
            <person name="Lim C.K."/>
            <person name="Hanson T.E."/>
            <person name="Dang H."/>
            <person name="Klotz M.G."/>
        </authorList>
    </citation>
    <scope>NUCLEOTIDE SEQUENCE [LARGE SCALE GENOMIC DNA]</scope>
    <source>
        <strain evidence="2 3">D1FHS</strain>
    </source>
</reference>
<dbReference type="EMBL" id="CP038033">
    <property type="protein sequence ID" value="QBQ53380.1"/>
    <property type="molecule type" value="Genomic_DNA"/>
</dbReference>
<evidence type="ECO:0000313" key="3">
    <source>
        <dbReference type="Proteomes" id="UP000294325"/>
    </source>
</evidence>
<dbReference type="Pfam" id="PF18475">
    <property type="entry name" value="PIN7"/>
    <property type="match status" value="1"/>
</dbReference>
<dbReference type="RefSeq" id="WP_134356395.1">
    <property type="nucleotide sequence ID" value="NZ_CP038033.1"/>
</dbReference>
<evidence type="ECO:0000259" key="1">
    <source>
        <dbReference type="Pfam" id="PF18475"/>
    </source>
</evidence>
<keyword evidence="3" id="KW-1185">Reference proteome</keyword>
<dbReference type="Proteomes" id="UP000294325">
    <property type="component" value="Chromosome"/>
</dbReference>
<dbReference type="KEGG" id="nwr:E3U44_01810"/>
<feature type="domain" description="PIN-like" evidence="1">
    <location>
        <begin position="5"/>
        <end position="103"/>
    </location>
</feature>
<evidence type="ECO:0000313" key="2">
    <source>
        <dbReference type="EMBL" id="QBQ53380.1"/>
    </source>
</evidence>
<dbReference type="OrthoDB" id="9791898at2"/>
<accession>A0A4P7BWC2</accession>
<dbReference type="InterPro" id="IPR041494">
    <property type="entry name" value="PIN7"/>
</dbReference>
<protein>
    <recommendedName>
        <fullName evidence="1">PIN-like domain-containing protein</fullName>
    </recommendedName>
</protein>
<proteinExistence type="predicted"/>
<dbReference type="AlphaFoldDB" id="A0A4P7BWC2"/>
<sequence>MNWAFVDYENVGSLEALNISAYERVFVFCGPKNTKIKVGALPSDGFCRIELIGVTTMGANNLDFHLAFHLGRFHEVAEKGVAFHVISNDSGFNGLVSHLKKLGRNCKKVGTKEATPKQPAPLSLSGEASLVVARLKQLDGRKRPRKKASFLNWIKSQCQGLSNRTSPESVCKELVSAKVIRESGSDIAYEIER</sequence>
<gene>
    <name evidence="2" type="ORF">E3U44_01810</name>
</gene>
<name>A0A4P7BWC2_9GAMM</name>
<organism evidence="2 3">
    <name type="scientific">Nitrosococcus wardiae</name>
    <dbReference type="NCBI Taxonomy" id="1814290"/>
    <lineage>
        <taxon>Bacteria</taxon>
        <taxon>Pseudomonadati</taxon>
        <taxon>Pseudomonadota</taxon>
        <taxon>Gammaproteobacteria</taxon>
        <taxon>Chromatiales</taxon>
        <taxon>Chromatiaceae</taxon>
        <taxon>Nitrosococcus</taxon>
    </lineage>
</organism>